<feature type="transmembrane region" description="Helical" evidence="1">
    <location>
        <begin position="114"/>
        <end position="137"/>
    </location>
</feature>
<keyword evidence="1" id="KW-0812">Transmembrane</keyword>
<evidence type="ECO:0000313" key="3">
    <source>
        <dbReference type="Proteomes" id="UP001204445"/>
    </source>
</evidence>
<dbReference type="RefSeq" id="WP_259055423.1">
    <property type="nucleotide sequence ID" value="NZ_JANUCT010000009.1"/>
</dbReference>
<name>A0AAE3L171_9GAMM</name>
<keyword evidence="1" id="KW-0472">Membrane</keyword>
<feature type="transmembrane region" description="Helical" evidence="1">
    <location>
        <begin position="66"/>
        <end position="87"/>
    </location>
</feature>
<dbReference type="Pfam" id="PF09955">
    <property type="entry name" value="DUF2189"/>
    <property type="match status" value="1"/>
</dbReference>
<keyword evidence="3" id="KW-1185">Reference proteome</keyword>
<dbReference type="EMBL" id="JANUCT010000009">
    <property type="protein sequence ID" value="MCS3903579.1"/>
    <property type="molecule type" value="Genomic_DNA"/>
</dbReference>
<comment type="caution">
    <text evidence="2">The sequence shown here is derived from an EMBL/GenBank/DDBJ whole genome shotgun (WGS) entry which is preliminary data.</text>
</comment>
<protein>
    <submittedName>
        <fullName evidence="2">Membrane protein</fullName>
    </submittedName>
</protein>
<feature type="transmembrane region" description="Helical" evidence="1">
    <location>
        <begin position="212"/>
        <end position="244"/>
    </location>
</feature>
<accession>A0AAE3L171</accession>
<gene>
    <name evidence="2" type="ORF">J2T55_001605</name>
</gene>
<feature type="transmembrane region" description="Helical" evidence="1">
    <location>
        <begin position="165"/>
        <end position="191"/>
    </location>
</feature>
<feature type="transmembrane region" description="Helical" evidence="1">
    <location>
        <begin position="41"/>
        <end position="60"/>
    </location>
</feature>
<proteinExistence type="predicted"/>
<evidence type="ECO:0000256" key="1">
    <source>
        <dbReference type="SAM" id="Phobius"/>
    </source>
</evidence>
<organism evidence="2 3">
    <name type="scientific">Methylohalomonas lacus</name>
    <dbReference type="NCBI Taxonomy" id="398773"/>
    <lineage>
        <taxon>Bacteria</taxon>
        <taxon>Pseudomonadati</taxon>
        <taxon>Pseudomonadota</taxon>
        <taxon>Gammaproteobacteria</taxon>
        <taxon>Methylohalomonadales</taxon>
        <taxon>Methylohalomonadaceae</taxon>
        <taxon>Methylohalomonas</taxon>
    </lineage>
</organism>
<evidence type="ECO:0000313" key="2">
    <source>
        <dbReference type="EMBL" id="MCS3903579.1"/>
    </source>
</evidence>
<dbReference type="AlphaFoldDB" id="A0AAE3L171"/>
<keyword evidence="1" id="KW-1133">Transmembrane helix</keyword>
<reference evidence="2" key="1">
    <citation type="submission" date="2022-08" db="EMBL/GenBank/DDBJ databases">
        <title>Genomic Encyclopedia of Type Strains, Phase III (KMG-III): the genomes of soil and plant-associated and newly described type strains.</title>
        <authorList>
            <person name="Whitman W."/>
        </authorList>
    </citation>
    <scope>NUCLEOTIDE SEQUENCE</scope>
    <source>
        <strain evidence="2">HMT 1</strain>
    </source>
</reference>
<dbReference type="Proteomes" id="UP001204445">
    <property type="component" value="Unassembled WGS sequence"/>
</dbReference>
<dbReference type="InterPro" id="IPR018692">
    <property type="entry name" value="DUF2189"/>
</dbReference>
<sequence>MSVQSQVDGIEEPQLQVRTVAALRPLSWLRDGWADLARHKAASIAHGLLITGLGLVILMFATTHVYLMAAAISGFLLVGPIMATGLCELSRRRQRGESVSFDESLDALSRSGTALWHFAASLLGISLLWFLLSALVLQTVAGQPAPAFSAALWGDLLAMLSPQQLVVYIAVGGILAALVFLVSVVSIPAIIDRSISATTAMRISLHTVAANIPAMLVWAALIVALTAIGFATLLLGMIIIYPLLGHATWHAYRELVQ</sequence>